<dbReference type="AlphaFoldDB" id="A0A368KER6"/>
<dbReference type="EMBL" id="QFWQ01000004">
    <property type="protein sequence ID" value="RCS30327.1"/>
    <property type="molecule type" value="Genomic_DNA"/>
</dbReference>
<sequence>MSLPCHYQIVSHSGAIAINEIAGFDKSALLAALAGVGIVVRAEEPVLASVAPAQTISRLVTNCGDLMLSQEFEGMGEGVLIYSEDQPMPEAIYAALQASPAFVALDGPRA</sequence>
<evidence type="ECO:0000313" key="2">
    <source>
        <dbReference type="Proteomes" id="UP000252387"/>
    </source>
</evidence>
<dbReference type="Proteomes" id="UP000252387">
    <property type="component" value="Unassembled WGS sequence"/>
</dbReference>
<gene>
    <name evidence="1" type="ORF">DEO45_05685</name>
</gene>
<keyword evidence="2" id="KW-1185">Reference proteome</keyword>
<proteinExistence type="predicted"/>
<organism evidence="1 2">
    <name type="scientific">Rhodanobacter denitrificans</name>
    <dbReference type="NCBI Taxonomy" id="666685"/>
    <lineage>
        <taxon>Bacteria</taxon>
        <taxon>Pseudomonadati</taxon>
        <taxon>Pseudomonadota</taxon>
        <taxon>Gammaproteobacteria</taxon>
        <taxon>Lysobacterales</taxon>
        <taxon>Rhodanobacteraceae</taxon>
        <taxon>Rhodanobacter</taxon>
    </lineage>
</organism>
<protein>
    <submittedName>
        <fullName evidence="1">Uncharacterized protein</fullName>
    </submittedName>
</protein>
<dbReference type="RefSeq" id="WP_114341338.1">
    <property type="nucleotide sequence ID" value="NZ_QFWQ01000004.1"/>
</dbReference>
<evidence type="ECO:0000313" key="1">
    <source>
        <dbReference type="EMBL" id="RCS30327.1"/>
    </source>
</evidence>
<comment type="caution">
    <text evidence="1">The sequence shown here is derived from an EMBL/GenBank/DDBJ whole genome shotgun (WGS) entry which is preliminary data.</text>
</comment>
<name>A0A368KER6_9GAMM</name>
<reference evidence="1 2" key="1">
    <citation type="submission" date="2018-05" db="EMBL/GenBank/DDBJ databases">
        <title>Draft genome sequence of Rhodanobacter denitrificans Yn1 isolated from gold copper mine.</title>
        <authorList>
            <person name="Yang N."/>
            <person name="Mazhar H.S."/>
            <person name="Rensing C."/>
        </authorList>
    </citation>
    <scope>NUCLEOTIDE SEQUENCE [LARGE SCALE GENOMIC DNA]</scope>
    <source>
        <strain evidence="1 2">Yn1</strain>
    </source>
</reference>
<accession>A0A368KER6</accession>